<dbReference type="Pfam" id="PF06627">
    <property type="entry name" value="DUF1153"/>
    <property type="match status" value="1"/>
</dbReference>
<organism evidence="1 2">
    <name type="scientific">Bartonella alsatica IBS 382</name>
    <dbReference type="NCBI Taxonomy" id="1094551"/>
    <lineage>
        <taxon>Bacteria</taxon>
        <taxon>Pseudomonadati</taxon>
        <taxon>Pseudomonadota</taxon>
        <taxon>Alphaproteobacteria</taxon>
        <taxon>Hyphomicrobiales</taxon>
        <taxon>Bartonellaceae</taxon>
        <taxon>Bartonella</taxon>
    </lineage>
</organism>
<evidence type="ECO:0008006" key="3">
    <source>
        <dbReference type="Google" id="ProtNLM"/>
    </source>
</evidence>
<comment type="caution">
    <text evidence="1">The sequence shown here is derived from an EMBL/GenBank/DDBJ whole genome shotgun (WGS) entry which is preliminary data.</text>
</comment>
<sequence length="115" mass="13224">MISSFLNFIFYKRIQFLIKSNNDAMTNLIKTQMKYVIGPDGSPLTIADLPPKTTKRWVIRRKAEVVAAVKGGLLSLDEACQRYTLTVEEFLSWQSLINEHGLAGLRITRTQHYRH</sequence>
<dbReference type="HOGENOM" id="CLU_161849_0_0_5"/>
<dbReference type="STRING" id="1094551.MEC_00189"/>
<dbReference type="GO" id="GO:0043565">
    <property type="term" value="F:sequence-specific DNA binding"/>
    <property type="evidence" value="ECO:0007669"/>
    <property type="project" value="InterPro"/>
</dbReference>
<proteinExistence type="predicted"/>
<accession>J0PZI0</accession>
<dbReference type="eggNOG" id="ENOG5031CDG">
    <property type="taxonomic scope" value="Bacteria"/>
</dbReference>
<dbReference type="Gene3D" id="1.10.10.10">
    <property type="entry name" value="Winged helix-like DNA-binding domain superfamily/Winged helix DNA-binding domain"/>
    <property type="match status" value="1"/>
</dbReference>
<dbReference type="InterPro" id="IPR010921">
    <property type="entry name" value="Trp_repressor/repl_initiator"/>
</dbReference>
<evidence type="ECO:0000313" key="2">
    <source>
        <dbReference type="Proteomes" id="UP000008761"/>
    </source>
</evidence>
<dbReference type="InterPro" id="IPR009534">
    <property type="entry name" value="DUF1153"/>
</dbReference>
<gene>
    <name evidence="1" type="ORF">MEC_00189</name>
</gene>
<evidence type="ECO:0000313" key="1">
    <source>
        <dbReference type="EMBL" id="EJF75634.1"/>
    </source>
</evidence>
<dbReference type="Proteomes" id="UP000008761">
    <property type="component" value="Unassembled WGS sequence"/>
</dbReference>
<dbReference type="AlphaFoldDB" id="J0PZI0"/>
<dbReference type="EMBL" id="AIME01000003">
    <property type="protein sequence ID" value="EJF75634.1"/>
    <property type="molecule type" value="Genomic_DNA"/>
</dbReference>
<reference evidence="1 2" key="1">
    <citation type="submission" date="2012-03" db="EMBL/GenBank/DDBJ databases">
        <title>The Genome Sequence of Bartonella alsatica IBS 382.</title>
        <authorList>
            <consortium name="The Broad Institute Genome Sequencing Platform"/>
            <consortium name="The Broad Institute Genome Sequencing Center for Infectious Disease"/>
            <person name="Feldgarden M."/>
            <person name="Kirby J."/>
            <person name="Kosoy M."/>
            <person name="Birtles R."/>
            <person name="Probert W.S."/>
            <person name="Chiaraviglio L."/>
            <person name="Young S.K."/>
            <person name="Zeng Q."/>
            <person name="Gargeya S."/>
            <person name="Fitzgerald M."/>
            <person name="Haas B."/>
            <person name="Abouelleil A."/>
            <person name="Alvarado L."/>
            <person name="Arachchi H.M."/>
            <person name="Berlin A."/>
            <person name="Chapman S.B."/>
            <person name="Gearin G."/>
            <person name="Goldberg J."/>
            <person name="Griggs A."/>
            <person name="Gujja S."/>
            <person name="Hansen M."/>
            <person name="Heiman D."/>
            <person name="Howarth C."/>
            <person name="Larimer J."/>
            <person name="Lui A."/>
            <person name="MacDonald P.J.P."/>
            <person name="McCowen C."/>
            <person name="Montmayeur A."/>
            <person name="Murphy C."/>
            <person name="Neiman D."/>
            <person name="Pearson M."/>
            <person name="Priest M."/>
            <person name="Roberts A."/>
            <person name="Saif S."/>
            <person name="Shea T."/>
            <person name="Sisk P."/>
            <person name="Stolte C."/>
            <person name="Sykes S."/>
            <person name="Wortman J."/>
            <person name="Nusbaum C."/>
            <person name="Birren B."/>
        </authorList>
    </citation>
    <scope>NUCLEOTIDE SEQUENCE [LARGE SCALE GENOMIC DNA]</scope>
    <source>
        <strain evidence="1 2">IBS 382</strain>
    </source>
</reference>
<protein>
    <recommendedName>
        <fullName evidence="3">DUF1153 domain-containing protein</fullName>
    </recommendedName>
</protein>
<dbReference type="PATRIC" id="fig|1094551.3.peg.235"/>
<dbReference type="SUPFAM" id="SSF48295">
    <property type="entry name" value="TrpR-like"/>
    <property type="match status" value="1"/>
</dbReference>
<dbReference type="InterPro" id="IPR036388">
    <property type="entry name" value="WH-like_DNA-bd_sf"/>
</dbReference>
<name>J0PZI0_9HYPH</name>